<evidence type="ECO:0000256" key="10">
    <source>
        <dbReference type="ARBA" id="ARBA00023242"/>
    </source>
</evidence>
<evidence type="ECO:0000256" key="11">
    <source>
        <dbReference type="ARBA" id="ARBA00047761"/>
    </source>
</evidence>
<dbReference type="InterPro" id="IPR011498">
    <property type="entry name" value="Kelch_2"/>
</dbReference>
<comment type="subcellular location">
    <subcellularLocation>
        <location evidence="2">Nucleus</location>
    </subcellularLocation>
</comment>
<feature type="compositionally biased region" description="Polar residues" evidence="14">
    <location>
        <begin position="515"/>
        <end position="527"/>
    </location>
</feature>
<feature type="compositionally biased region" description="Low complexity" evidence="14">
    <location>
        <begin position="412"/>
        <end position="430"/>
    </location>
</feature>
<proteinExistence type="inferred from homology"/>
<reference evidence="16 17" key="1">
    <citation type="journal article" date="2017" name="Int. J. Parasitol.">
        <title>The genome of the protozoan parasite Cystoisospora suis and a reverse vaccinology approach to identify vaccine candidates.</title>
        <authorList>
            <person name="Palmieri N."/>
            <person name="Shrestha A."/>
            <person name="Ruttkowski B."/>
            <person name="Beck T."/>
            <person name="Vogl C."/>
            <person name="Tomley F."/>
            <person name="Blake D.P."/>
            <person name="Joachim A."/>
        </authorList>
    </citation>
    <scope>NUCLEOTIDE SEQUENCE [LARGE SCALE GENOMIC DNA]</scope>
    <source>
        <strain evidence="16 17">Wien I</strain>
    </source>
</reference>
<dbReference type="EC" id="3.1.3.16" evidence="13"/>
<dbReference type="Gene3D" id="3.60.21.10">
    <property type="match status" value="1"/>
</dbReference>
<keyword evidence="9" id="KW-0464">Manganese</keyword>
<evidence type="ECO:0000256" key="9">
    <source>
        <dbReference type="ARBA" id="ARBA00023211"/>
    </source>
</evidence>
<dbReference type="GeneID" id="94424037"/>
<dbReference type="InterPro" id="IPR012391">
    <property type="entry name" value="Ser/Thr_prot_Pase_BSU1"/>
</dbReference>
<dbReference type="PANTHER" id="PTHR46422">
    <property type="entry name" value="SERINE/THREONINE-PROTEIN PHOSPHATASE BSL3"/>
    <property type="match status" value="1"/>
</dbReference>
<comment type="cofactor">
    <cofactor evidence="1">
        <name>Mn(2+)</name>
        <dbReference type="ChEBI" id="CHEBI:29035"/>
    </cofactor>
</comment>
<dbReference type="PROSITE" id="PS00125">
    <property type="entry name" value="SER_THR_PHOSPHATASE"/>
    <property type="match status" value="1"/>
</dbReference>
<dbReference type="SUPFAM" id="SSF50965">
    <property type="entry name" value="Galactose oxidase, central domain"/>
    <property type="match status" value="1"/>
</dbReference>
<protein>
    <recommendedName>
        <fullName evidence="13">Serine/threonine-protein phosphatase</fullName>
        <ecNumber evidence="13">3.1.3.16</ecNumber>
    </recommendedName>
</protein>
<dbReference type="InterPro" id="IPR004843">
    <property type="entry name" value="Calcineurin-like_PHP"/>
</dbReference>
<dbReference type="EMBL" id="MIGC01000220">
    <property type="protein sequence ID" value="PHJ25563.1"/>
    <property type="molecule type" value="Genomic_DNA"/>
</dbReference>
<dbReference type="PIRSF" id="PIRSF036363">
    <property type="entry name" value="PPP_BSU1"/>
    <property type="match status" value="1"/>
</dbReference>
<evidence type="ECO:0000256" key="12">
    <source>
        <dbReference type="ARBA" id="ARBA00048336"/>
    </source>
</evidence>
<dbReference type="PRINTS" id="PR00114">
    <property type="entry name" value="STPHPHTASE"/>
</dbReference>
<evidence type="ECO:0000256" key="6">
    <source>
        <dbReference type="ARBA" id="ARBA00022737"/>
    </source>
</evidence>
<dbReference type="OrthoDB" id="309851at2759"/>
<keyword evidence="17" id="KW-1185">Reference proteome</keyword>
<dbReference type="Gene3D" id="2.120.10.80">
    <property type="entry name" value="Kelch-type beta propeller"/>
    <property type="match status" value="2"/>
</dbReference>
<dbReference type="Pfam" id="PF00149">
    <property type="entry name" value="Metallophos"/>
    <property type="match status" value="1"/>
</dbReference>
<evidence type="ECO:0000256" key="3">
    <source>
        <dbReference type="ARBA" id="ARBA00005671"/>
    </source>
</evidence>
<evidence type="ECO:0000256" key="8">
    <source>
        <dbReference type="ARBA" id="ARBA00022912"/>
    </source>
</evidence>
<dbReference type="InterPro" id="IPR006186">
    <property type="entry name" value="Ser/Thr-sp_prot-phosphatase"/>
</dbReference>
<keyword evidence="6" id="KW-0677">Repeat</keyword>
<sequence length="978" mass="107273">MNQLQENGAAAVLSSSSSSSTAVGNTVASRGAGTSGLPTQQQASKANEFLGIPKSIQQTGDVPPPRFGHTCTCVGNHKVVVFGGAVGSAGGYSITNESYLYDNNGNRWHHLFAENPPPPRAAHAACCVDTLQLVVFGGATGGGSLSAEELYLLDLRKEPQLQWMPVPLQGVTPGRRYGHSMVYNKPNIIIFGGNDGERPLADVWFMDVEKSPFRWEEVIFESHARRPPPRVYHATEVCREGPASGMMVVFGGRSSTSKSLNDTWGLRQHRDGRWDWIAAPSKKQQLPEPRFQHSMVFIGPKMLIVGGRTDNDCTKPLATAVYDTETVEWRFMSSMGRFRHSSWTIRMTVYTFGGFSHSTQQHPTADLAILDCSLIPNFYSEREREDIRRKQALQQEQQMAVANAMAAAAAASSPSSATSASASSQQQPSAPGGGELPSSSFKPSTVGGATRASTQQQGGGGVFPSKTAAAAAGARSQQAQQQTGVSQITTTASTPSQPPGSAGGAVAPPGQPQPQLRQSWSLSAAHQRSQMRQLADIKLASHVSVVHESGEDFSSLVRRISIDRLEEEGKKINKEAASRQDSFPTVQATRRELLAERILKLLLRPLITQQDVYTAFNTDAPFSISWNDVSYLCDVVLDIVKDDDMVLYLRAPIKVYGDIHGQYYDLMRLFHLYKMPIEEERSEEFTIGSGGGIAGGASVIGDIDTNDYLFLGDYVDRGLNSLETICLLFALKVKYPRQIHLLRGNHEDPAINSLYGFQDECKRRLREDPLDPNSCWKKFNLVFEYLPVAAIIDHSVLCIHGGIGGTISSINDLATLQRPLKVAQVPQNVYEQRVTDLLWSDPTDNDSVLGVVRNDVRDPDGSGRICKFGPDRVHRFLAENDLQLIIRAHECVMDGFERFAGGKLITLFSATNYCNHHQNAGALLFIRRDMTVIPKLIYPANAPSQYVSWDARMAELRPPTPPRAAPRMREKEFVAGNN</sequence>
<dbReference type="Pfam" id="PF07646">
    <property type="entry name" value="Kelch_2"/>
    <property type="match status" value="1"/>
</dbReference>
<evidence type="ECO:0000256" key="2">
    <source>
        <dbReference type="ARBA" id="ARBA00004123"/>
    </source>
</evidence>
<organism evidence="16 17">
    <name type="scientific">Cystoisospora suis</name>
    <dbReference type="NCBI Taxonomy" id="483139"/>
    <lineage>
        <taxon>Eukaryota</taxon>
        <taxon>Sar</taxon>
        <taxon>Alveolata</taxon>
        <taxon>Apicomplexa</taxon>
        <taxon>Conoidasida</taxon>
        <taxon>Coccidia</taxon>
        <taxon>Eucoccidiorida</taxon>
        <taxon>Eimeriorina</taxon>
        <taxon>Sarcocystidae</taxon>
        <taxon>Cystoisospora</taxon>
    </lineage>
</organism>
<dbReference type="VEuPathDB" id="ToxoDB:CSUI_000592"/>
<dbReference type="InterPro" id="IPR029052">
    <property type="entry name" value="Metallo-depent_PP-like"/>
</dbReference>
<dbReference type="GO" id="GO:0005634">
    <property type="term" value="C:nucleus"/>
    <property type="evidence" value="ECO:0007669"/>
    <property type="project" value="UniProtKB-SubCell"/>
</dbReference>
<evidence type="ECO:0000256" key="14">
    <source>
        <dbReference type="SAM" id="MobiDB-lite"/>
    </source>
</evidence>
<evidence type="ECO:0000256" key="1">
    <source>
        <dbReference type="ARBA" id="ARBA00001936"/>
    </source>
</evidence>
<dbReference type="InterPro" id="IPR015915">
    <property type="entry name" value="Kelch-typ_b-propeller"/>
</dbReference>
<dbReference type="PANTHER" id="PTHR46422:SF7">
    <property type="entry name" value="SERINE_THREONINE-PROTEIN PHOSPHATASE BSL2-RELATED"/>
    <property type="match status" value="1"/>
</dbReference>
<keyword evidence="7 13" id="KW-0378">Hydrolase</keyword>
<feature type="compositionally biased region" description="Low complexity" evidence="14">
    <location>
        <begin position="468"/>
        <end position="495"/>
    </location>
</feature>
<dbReference type="InterPro" id="IPR011043">
    <property type="entry name" value="Gal_Oxase/kelch_b-propeller"/>
</dbReference>
<comment type="catalytic activity">
    <reaction evidence="12 13">
        <text>O-phospho-L-threonyl-[protein] + H2O = L-threonyl-[protein] + phosphate</text>
        <dbReference type="Rhea" id="RHEA:47004"/>
        <dbReference type="Rhea" id="RHEA-COMP:11060"/>
        <dbReference type="Rhea" id="RHEA-COMP:11605"/>
        <dbReference type="ChEBI" id="CHEBI:15377"/>
        <dbReference type="ChEBI" id="CHEBI:30013"/>
        <dbReference type="ChEBI" id="CHEBI:43474"/>
        <dbReference type="ChEBI" id="CHEBI:61977"/>
        <dbReference type="EC" id="3.1.3.16"/>
    </reaction>
</comment>
<dbReference type="Proteomes" id="UP000221165">
    <property type="component" value="Unassembled WGS sequence"/>
</dbReference>
<dbReference type="RefSeq" id="XP_067927209.1">
    <property type="nucleotide sequence ID" value="XM_068060826.1"/>
</dbReference>
<keyword evidence="10" id="KW-0539">Nucleus</keyword>
<evidence type="ECO:0000259" key="15">
    <source>
        <dbReference type="PROSITE" id="PS00125"/>
    </source>
</evidence>
<comment type="catalytic activity">
    <reaction evidence="11">
        <text>O-phospho-L-seryl-[protein] + H2O = L-seryl-[protein] + phosphate</text>
        <dbReference type="Rhea" id="RHEA:20629"/>
        <dbReference type="Rhea" id="RHEA-COMP:9863"/>
        <dbReference type="Rhea" id="RHEA-COMP:11604"/>
        <dbReference type="ChEBI" id="CHEBI:15377"/>
        <dbReference type="ChEBI" id="CHEBI:29999"/>
        <dbReference type="ChEBI" id="CHEBI:43474"/>
        <dbReference type="ChEBI" id="CHEBI:83421"/>
        <dbReference type="EC" id="3.1.3.16"/>
    </reaction>
</comment>
<feature type="domain" description="Serine/threonine specific protein phosphatases" evidence="15">
    <location>
        <begin position="742"/>
        <end position="747"/>
    </location>
</feature>
<accession>A0A2C6LG65</accession>
<keyword evidence="8" id="KW-0904">Protein phosphatase</keyword>
<evidence type="ECO:0000256" key="13">
    <source>
        <dbReference type="RuleBase" id="RU004273"/>
    </source>
</evidence>
<comment type="similarity">
    <text evidence="3">Belongs to the PPP phosphatase family. BSU subfamily.</text>
</comment>
<evidence type="ECO:0000256" key="7">
    <source>
        <dbReference type="ARBA" id="ARBA00022801"/>
    </source>
</evidence>
<keyword evidence="4" id="KW-0880">Kelch repeat</keyword>
<feature type="region of interest" description="Disordered" evidence="14">
    <location>
        <begin position="412"/>
        <end position="527"/>
    </location>
</feature>
<evidence type="ECO:0000313" key="16">
    <source>
        <dbReference type="EMBL" id="PHJ25563.1"/>
    </source>
</evidence>
<dbReference type="SMART" id="SM00156">
    <property type="entry name" value="PP2Ac"/>
    <property type="match status" value="1"/>
</dbReference>
<dbReference type="Pfam" id="PF24681">
    <property type="entry name" value="Kelch_KLHDC2_KLHL20_DRC7"/>
    <property type="match status" value="1"/>
</dbReference>
<evidence type="ECO:0000313" key="17">
    <source>
        <dbReference type="Proteomes" id="UP000221165"/>
    </source>
</evidence>
<comment type="caution">
    <text evidence="16">The sequence shown here is derived from an EMBL/GenBank/DDBJ whole genome shotgun (WGS) entry which is preliminary data.</text>
</comment>
<name>A0A2C6LG65_9APIC</name>
<feature type="region of interest" description="Disordered" evidence="14">
    <location>
        <begin position="1"/>
        <end position="42"/>
    </location>
</feature>
<gene>
    <name evidence="16" type="ORF">CSUI_000592</name>
</gene>
<dbReference type="AlphaFoldDB" id="A0A2C6LG65"/>
<dbReference type="GO" id="GO:0004722">
    <property type="term" value="F:protein serine/threonine phosphatase activity"/>
    <property type="evidence" value="ECO:0007669"/>
    <property type="project" value="UniProtKB-EC"/>
</dbReference>
<dbReference type="SUPFAM" id="SSF56300">
    <property type="entry name" value="Metallo-dependent phosphatases"/>
    <property type="match status" value="1"/>
</dbReference>
<evidence type="ECO:0000256" key="5">
    <source>
        <dbReference type="ARBA" id="ARBA00022723"/>
    </source>
</evidence>
<dbReference type="GO" id="GO:0009742">
    <property type="term" value="P:brassinosteroid mediated signaling pathway"/>
    <property type="evidence" value="ECO:0007669"/>
    <property type="project" value="InterPro"/>
</dbReference>
<evidence type="ECO:0000256" key="4">
    <source>
        <dbReference type="ARBA" id="ARBA00022441"/>
    </source>
</evidence>
<keyword evidence="5" id="KW-0479">Metal-binding</keyword>
<feature type="compositionally biased region" description="Low complexity" evidence="14">
    <location>
        <begin position="7"/>
        <end position="29"/>
    </location>
</feature>
<dbReference type="GO" id="GO:0046872">
    <property type="term" value="F:metal ion binding"/>
    <property type="evidence" value="ECO:0007669"/>
    <property type="project" value="UniProtKB-KW"/>
</dbReference>